<evidence type="ECO:0000256" key="1">
    <source>
        <dbReference type="SAM" id="Phobius"/>
    </source>
</evidence>
<organism evidence="2 3">
    <name type="scientific">Cupriavidus taiwanensis</name>
    <dbReference type="NCBI Taxonomy" id="164546"/>
    <lineage>
        <taxon>Bacteria</taxon>
        <taxon>Pseudomonadati</taxon>
        <taxon>Pseudomonadota</taxon>
        <taxon>Betaproteobacteria</taxon>
        <taxon>Burkholderiales</taxon>
        <taxon>Burkholderiaceae</taxon>
        <taxon>Cupriavidus</taxon>
    </lineage>
</organism>
<dbReference type="AlphaFoldDB" id="A0A9Q7UT25"/>
<dbReference type="Pfam" id="PF10136">
    <property type="entry name" value="SpecificRecomb"/>
    <property type="match status" value="1"/>
</dbReference>
<keyword evidence="1" id="KW-1133">Transmembrane helix</keyword>
<dbReference type="InterPro" id="IPR011385">
    <property type="entry name" value="Site-sp_rcmbase"/>
</dbReference>
<accession>A0A9Q7UT25</accession>
<evidence type="ECO:0000313" key="2">
    <source>
        <dbReference type="EMBL" id="SPD64116.1"/>
    </source>
</evidence>
<protein>
    <submittedName>
        <fullName evidence="2">Uncharacterized protein</fullName>
    </submittedName>
</protein>
<keyword evidence="1" id="KW-0812">Transmembrane</keyword>
<proteinExistence type="predicted"/>
<reference evidence="2 3" key="1">
    <citation type="submission" date="2018-01" db="EMBL/GenBank/DDBJ databases">
        <authorList>
            <person name="Clerissi C."/>
        </authorList>
    </citation>
    <scope>NUCLEOTIDE SEQUENCE [LARGE SCALE GENOMIC DNA]</scope>
    <source>
        <strain evidence="2">Cupriavidus taiwanensis SWF 66322</strain>
    </source>
</reference>
<evidence type="ECO:0000313" key="3">
    <source>
        <dbReference type="Proteomes" id="UP000254259"/>
    </source>
</evidence>
<keyword evidence="1" id="KW-0472">Membrane</keyword>
<dbReference type="Proteomes" id="UP000254259">
    <property type="component" value="Chromosome CBM2636"/>
</dbReference>
<gene>
    <name evidence="2" type="ORF">CBM2636_11132</name>
</gene>
<feature type="transmembrane region" description="Helical" evidence="1">
    <location>
        <begin position="49"/>
        <end position="77"/>
    </location>
</feature>
<name>A0A9Q7UT25_9BURK</name>
<dbReference type="EMBL" id="LT984813">
    <property type="protein sequence ID" value="SPD64116.1"/>
    <property type="molecule type" value="Genomic_DNA"/>
</dbReference>
<sequence>MSLGLLLGLGPEILSFFGPHMEVRHVTLSTGSVGAAIGVLGWDALRMPALWLAVAGIALMGMLNVAVSFALAFNMALRSRNLRRIDRAELSAAVRRRILKQPLSLLVPPRAAPAHAAAGGRQA</sequence>